<keyword evidence="3" id="KW-0731">Sigma factor</keyword>
<evidence type="ECO:0000313" key="8">
    <source>
        <dbReference type="EMBL" id="MBM2623160.1"/>
    </source>
</evidence>
<proteinExistence type="inferred from homology"/>
<dbReference type="Gene3D" id="1.10.1740.10">
    <property type="match status" value="1"/>
</dbReference>
<name>A0ABS2ATF8_9ACTN</name>
<accession>A0ABS2ATF8</accession>
<keyword evidence="2" id="KW-0805">Transcription regulation</keyword>
<evidence type="ECO:0000259" key="7">
    <source>
        <dbReference type="Pfam" id="PF08281"/>
    </source>
</evidence>
<comment type="caution">
    <text evidence="8">The sequence shown here is derived from an EMBL/GenBank/DDBJ whole genome shotgun (WGS) entry which is preliminary data.</text>
</comment>
<evidence type="ECO:0000256" key="4">
    <source>
        <dbReference type="ARBA" id="ARBA00023125"/>
    </source>
</evidence>
<evidence type="ECO:0000256" key="1">
    <source>
        <dbReference type="ARBA" id="ARBA00010641"/>
    </source>
</evidence>
<dbReference type="InterPro" id="IPR013249">
    <property type="entry name" value="RNA_pol_sigma70_r4_t2"/>
</dbReference>
<dbReference type="SUPFAM" id="SSF88946">
    <property type="entry name" value="Sigma2 domain of RNA polymerase sigma factors"/>
    <property type="match status" value="1"/>
</dbReference>
<dbReference type="PANTHER" id="PTHR43133:SF8">
    <property type="entry name" value="RNA POLYMERASE SIGMA FACTOR HI_1459-RELATED"/>
    <property type="match status" value="1"/>
</dbReference>
<dbReference type="InterPro" id="IPR036388">
    <property type="entry name" value="WH-like_DNA-bd_sf"/>
</dbReference>
<dbReference type="RefSeq" id="WP_203383511.1">
    <property type="nucleotide sequence ID" value="NZ_JAENHP010000032.1"/>
</dbReference>
<sequence length="186" mass="20861">MTAWIRPGDSTTGAGTVVEADDLAGMFSRYGRELLRYCTRRVGAQLAEDVVAETFLVAHERRDRFDPQRGELLPWLYGIATRLLRRHVRAEVRALREPTRLPLVEAEAHDEAAAGRVDAQRSVMRLSAVLAKLPRRQRDVLMLFAVAEQEYAEIAAALDIPLGSVQSSLHRARAKVRAAMSEEETR</sequence>
<keyword evidence="4" id="KW-0238">DNA-binding</keyword>
<dbReference type="EMBL" id="JAENHP010000032">
    <property type="protein sequence ID" value="MBM2623160.1"/>
    <property type="molecule type" value="Genomic_DNA"/>
</dbReference>
<dbReference type="SUPFAM" id="SSF88659">
    <property type="entry name" value="Sigma3 and sigma4 domains of RNA polymerase sigma factors"/>
    <property type="match status" value="1"/>
</dbReference>
<evidence type="ECO:0000256" key="2">
    <source>
        <dbReference type="ARBA" id="ARBA00023015"/>
    </source>
</evidence>
<evidence type="ECO:0000256" key="5">
    <source>
        <dbReference type="ARBA" id="ARBA00023163"/>
    </source>
</evidence>
<dbReference type="Proteomes" id="UP000632138">
    <property type="component" value="Unassembled WGS sequence"/>
</dbReference>
<dbReference type="PANTHER" id="PTHR43133">
    <property type="entry name" value="RNA POLYMERASE ECF-TYPE SIGMA FACTO"/>
    <property type="match status" value="1"/>
</dbReference>
<organism evidence="8 9">
    <name type="scientific">Paractinoplanes ovalisporus</name>
    <dbReference type="NCBI Taxonomy" id="2810368"/>
    <lineage>
        <taxon>Bacteria</taxon>
        <taxon>Bacillati</taxon>
        <taxon>Actinomycetota</taxon>
        <taxon>Actinomycetes</taxon>
        <taxon>Micromonosporales</taxon>
        <taxon>Micromonosporaceae</taxon>
        <taxon>Paractinoplanes</taxon>
    </lineage>
</organism>
<feature type="domain" description="RNA polymerase sigma factor 70 region 4 type 2" evidence="7">
    <location>
        <begin position="125"/>
        <end position="175"/>
    </location>
</feature>
<dbReference type="Gene3D" id="1.10.10.10">
    <property type="entry name" value="Winged helix-like DNA-binding domain superfamily/Winged helix DNA-binding domain"/>
    <property type="match status" value="1"/>
</dbReference>
<evidence type="ECO:0000313" key="9">
    <source>
        <dbReference type="Proteomes" id="UP000632138"/>
    </source>
</evidence>
<dbReference type="InterPro" id="IPR007627">
    <property type="entry name" value="RNA_pol_sigma70_r2"/>
</dbReference>
<reference evidence="8 9" key="1">
    <citation type="submission" date="2021-01" db="EMBL/GenBank/DDBJ databases">
        <title>Actinoplanes sp. nov. LDG1-06 isolated from lichen.</title>
        <authorList>
            <person name="Saeng-In P."/>
            <person name="Phongsopitanun W."/>
            <person name="Kanchanasin P."/>
            <person name="Yuki M."/>
            <person name="Kudo T."/>
            <person name="Ohkuma M."/>
            <person name="Tanasupawat S."/>
        </authorList>
    </citation>
    <scope>NUCLEOTIDE SEQUENCE [LARGE SCALE GENOMIC DNA]</scope>
    <source>
        <strain evidence="8 9">LDG1-06</strain>
    </source>
</reference>
<protein>
    <submittedName>
        <fullName evidence="8">Sigma-70 family RNA polymerase sigma factor</fullName>
    </submittedName>
</protein>
<evidence type="ECO:0000259" key="6">
    <source>
        <dbReference type="Pfam" id="PF04542"/>
    </source>
</evidence>
<evidence type="ECO:0000256" key="3">
    <source>
        <dbReference type="ARBA" id="ARBA00023082"/>
    </source>
</evidence>
<comment type="similarity">
    <text evidence="1">Belongs to the sigma-70 factor family. ECF subfamily.</text>
</comment>
<keyword evidence="5" id="KW-0804">Transcription</keyword>
<feature type="domain" description="RNA polymerase sigma-70 region 2" evidence="6">
    <location>
        <begin position="26"/>
        <end position="92"/>
    </location>
</feature>
<dbReference type="InterPro" id="IPR014284">
    <property type="entry name" value="RNA_pol_sigma-70_dom"/>
</dbReference>
<dbReference type="InterPro" id="IPR013324">
    <property type="entry name" value="RNA_pol_sigma_r3/r4-like"/>
</dbReference>
<dbReference type="Pfam" id="PF08281">
    <property type="entry name" value="Sigma70_r4_2"/>
    <property type="match status" value="1"/>
</dbReference>
<keyword evidence="9" id="KW-1185">Reference proteome</keyword>
<gene>
    <name evidence="8" type="ORF">JIG36_47455</name>
</gene>
<dbReference type="Pfam" id="PF04542">
    <property type="entry name" value="Sigma70_r2"/>
    <property type="match status" value="1"/>
</dbReference>
<dbReference type="InterPro" id="IPR013325">
    <property type="entry name" value="RNA_pol_sigma_r2"/>
</dbReference>
<dbReference type="NCBIfam" id="TIGR02937">
    <property type="entry name" value="sigma70-ECF"/>
    <property type="match status" value="1"/>
</dbReference>
<dbReference type="CDD" id="cd06171">
    <property type="entry name" value="Sigma70_r4"/>
    <property type="match status" value="1"/>
</dbReference>
<dbReference type="InterPro" id="IPR039425">
    <property type="entry name" value="RNA_pol_sigma-70-like"/>
</dbReference>